<keyword evidence="2" id="KW-1133">Transmembrane helix</keyword>
<reference evidence="3 4" key="1">
    <citation type="submission" date="2021-06" db="EMBL/GenBank/DDBJ databases">
        <authorList>
            <person name="Sun Q."/>
            <person name="Li D."/>
        </authorList>
    </citation>
    <scope>NUCLEOTIDE SEQUENCE [LARGE SCALE GENOMIC DNA]</scope>
    <source>
        <strain evidence="3 4">N19</strain>
    </source>
</reference>
<gene>
    <name evidence="3" type="ORF">KQI20_12780</name>
</gene>
<feature type="transmembrane region" description="Helical" evidence="2">
    <location>
        <begin position="6"/>
        <end position="26"/>
    </location>
</feature>
<sequence>MIKIIVFIFLILSIIIFGVDFYFYILNRYCRYHIGRWKNYDEWLNKIKNISIKWTKKTPVVKMTDNNRLMVIDMINGKYKNNNIQSWQVGGLLLGLCECNDKESKDAINKLIVKLIDKDGNWVTKPTNIDCGLLSYAILKNSKDYKKIKPAMDYSIEIIEKNMCEDGMVAYTSDKNVDERYVDTLGFICPFLQLYSNIYGEERFSKISLEQINQYNKYGLLYDTYLPNHAYNPNNKLPLGVYGWGRGVAWYVIGLIDTYIEMKDSDEKLILKQNIKNVADSYINYQREDGGFGSILQNERTYDSSATAVLAYFYSRCYEIFEIQRYLEVSNKCLQKIKSVTRITGKVDWCQGDTKAIGVHSQTFDIMPFAQGFTLRAALINLERK</sequence>
<dbReference type="PANTHER" id="PTHR33886:SF8">
    <property type="entry name" value="UNSATURATED RHAMNOGALACTURONAN HYDROLASE (EUROFUNG)"/>
    <property type="match status" value="1"/>
</dbReference>
<keyword evidence="2" id="KW-0472">Membrane</keyword>
<keyword evidence="2" id="KW-0812">Transmembrane</keyword>
<evidence type="ECO:0000256" key="1">
    <source>
        <dbReference type="ARBA" id="ARBA00022801"/>
    </source>
</evidence>
<evidence type="ECO:0000256" key="2">
    <source>
        <dbReference type="SAM" id="Phobius"/>
    </source>
</evidence>
<dbReference type="InterPro" id="IPR052043">
    <property type="entry name" value="PolySaccharide_Degr_Enz"/>
</dbReference>
<dbReference type="PANTHER" id="PTHR33886">
    <property type="entry name" value="UNSATURATED RHAMNOGALACTURONAN HYDROLASE (EUROFUNG)"/>
    <property type="match status" value="1"/>
</dbReference>
<dbReference type="RefSeq" id="WP_216571892.1">
    <property type="nucleotide sequence ID" value="NZ_JAHLOQ010000048.1"/>
</dbReference>
<dbReference type="EMBL" id="JAHLOQ010000048">
    <property type="protein sequence ID" value="MBU5337318.1"/>
    <property type="molecule type" value="Genomic_DNA"/>
</dbReference>
<keyword evidence="4" id="KW-1185">Reference proteome</keyword>
<dbReference type="InterPro" id="IPR010905">
    <property type="entry name" value="Glyco_hydro_88"/>
</dbReference>
<keyword evidence="1 3" id="KW-0378">Hydrolase</keyword>
<dbReference type="Proteomes" id="UP001196301">
    <property type="component" value="Unassembled WGS sequence"/>
</dbReference>
<dbReference type="GO" id="GO:0016787">
    <property type="term" value="F:hydrolase activity"/>
    <property type="evidence" value="ECO:0007669"/>
    <property type="project" value="UniProtKB-KW"/>
</dbReference>
<name>A0ABS6DZQ0_9FIRM</name>
<protein>
    <submittedName>
        <fullName evidence="3">Glycoside hydrolase family 88 protein</fullName>
    </submittedName>
</protein>
<organism evidence="3 4">
    <name type="scientific">Intestinibacter bartlettii</name>
    <dbReference type="NCBI Taxonomy" id="261299"/>
    <lineage>
        <taxon>Bacteria</taxon>
        <taxon>Bacillati</taxon>
        <taxon>Bacillota</taxon>
        <taxon>Clostridia</taxon>
        <taxon>Peptostreptococcales</taxon>
        <taxon>Peptostreptococcaceae</taxon>
        <taxon>Intestinibacter</taxon>
    </lineage>
</organism>
<evidence type="ECO:0000313" key="3">
    <source>
        <dbReference type="EMBL" id="MBU5337318.1"/>
    </source>
</evidence>
<accession>A0ABS6DZQ0</accession>
<proteinExistence type="predicted"/>
<evidence type="ECO:0000313" key="4">
    <source>
        <dbReference type="Proteomes" id="UP001196301"/>
    </source>
</evidence>
<comment type="caution">
    <text evidence="3">The sequence shown here is derived from an EMBL/GenBank/DDBJ whole genome shotgun (WGS) entry which is preliminary data.</text>
</comment>
<dbReference type="Pfam" id="PF07470">
    <property type="entry name" value="Glyco_hydro_88"/>
    <property type="match status" value="1"/>
</dbReference>